<keyword evidence="1" id="KW-0805">Transcription regulation</keyword>
<dbReference type="InterPro" id="IPR009057">
    <property type="entry name" value="Homeodomain-like_sf"/>
</dbReference>
<evidence type="ECO:0000256" key="4">
    <source>
        <dbReference type="ARBA" id="ARBA00023163"/>
    </source>
</evidence>
<name>A0AAN0KKA3_9GAMM</name>
<dbReference type="Gene3D" id="1.10.10.60">
    <property type="entry name" value="Homeodomain-like"/>
    <property type="match status" value="2"/>
</dbReference>
<reference evidence="8" key="1">
    <citation type="journal article" date="2024" name="Int. J. Syst. Evol. Microbiol.">
        <title>Pectobacterium araliae sp. nov., a pathogen causing bacterial soft rot of Japanese angelica tree in Japan.</title>
        <authorList>
            <person name="Sawada H."/>
            <person name="Someya N."/>
            <person name="Morohoshi T."/>
            <person name="Ono M."/>
            <person name="Satou M."/>
        </authorList>
    </citation>
    <scope>NUCLEOTIDE SEQUENCE [LARGE SCALE GENOMIC DNA]</scope>
    <source>
        <strain evidence="8">MAFF 302110</strain>
    </source>
</reference>
<dbReference type="SUPFAM" id="SSF51215">
    <property type="entry name" value="Regulatory protein AraC"/>
    <property type="match status" value="1"/>
</dbReference>
<dbReference type="PRINTS" id="PR00032">
    <property type="entry name" value="HTHARAC"/>
</dbReference>
<dbReference type="InterPro" id="IPR020449">
    <property type="entry name" value="Tscrpt_reg_AraC-type_HTH"/>
</dbReference>
<dbReference type="PROSITE" id="PS00041">
    <property type="entry name" value="HTH_ARAC_FAMILY_1"/>
    <property type="match status" value="1"/>
</dbReference>
<dbReference type="GO" id="GO:0003700">
    <property type="term" value="F:DNA-binding transcription factor activity"/>
    <property type="evidence" value="ECO:0007669"/>
    <property type="project" value="InterPro"/>
</dbReference>
<dbReference type="InterPro" id="IPR018062">
    <property type="entry name" value="HTH_AraC-typ_CS"/>
</dbReference>
<dbReference type="PROSITE" id="PS01124">
    <property type="entry name" value="HTH_ARAC_FAMILY_2"/>
    <property type="match status" value="1"/>
</dbReference>
<keyword evidence="4" id="KW-0804">Transcription</keyword>
<evidence type="ECO:0000256" key="5">
    <source>
        <dbReference type="ARBA" id="ARBA00044978"/>
    </source>
</evidence>
<dbReference type="PANTHER" id="PTHR43280:SF25">
    <property type="entry name" value="ARABINOSE OPERON REGULATORY PROTEIN"/>
    <property type="match status" value="1"/>
</dbReference>
<evidence type="ECO:0000259" key="6">
    <source>
        <dbReference type="PROSITE" id="PS01124"/>
    </source>
</evidence>
<dbReference type="SUPFAM" id="SSF46689">
    <property type="entry name" value="Homeodomain-like"/>
    <property type="match status" value="2"/>
</dbReference>
<organism evidence="7 8">
    <name type="scientific">Pectobacterium araliae</name>
    <dbReference type="NCBI Taxonomy" id="3073862"/>
    <lineage>
        <taxon>Bacteria</taxon>
        <taxon>Pseudomonadati</taxon>
        <taxon>Pseudomonadota</taxon>
        <taxon>Gammaproteobacteria</taxon>
        <taxon>Enterobacterales</taxon>
        <taxon>Pectobacteriaceae</taxon>
        <taxon>Pectobacterium</taxon>
    </lineage>
</organism>
<evidence type="ECO:0000256" key="2">
    <source>
        <dbReference type="ARBA" id="ARBA00023125"/>
    </source>
</evidence>
<dbReference type="InterPro" id="IPR037923">
    <property type="entry name" value="HTH-like"/>
</dbReference>
<dbReference type="Pfam" id="PF02311">
    <property type="entry name" value="AraC_binding"/>
    <property type="match status" value="1"/>
</dbReference>
<dbReference type="Pfam" id="PF12833">
    <property type="entry name" value="HTH_18"/>
    <property type="match status" value="1"/>
</dbReference>
<dbReference type="RefSeq" id="WP_261848354.1">
    <property type="nucleotide sequence ID" value="NZ_AP028908.1"/>
</dbReference>
<evidence type="ECO:0000256" key="3">
    <source>
        <dbReference type="ARBA" id="ARBA00023159"/>
    </source>
</evidence>
<protein>
    <recommendedName>
        <fullName evidence="5">Arabinose operon regulatory protein</fullName>
    </recommendedName>
</protein>
<dbReference type="EMBL" id="AP028908">
    <property type="protein sequence ID" value="BES85197.1"/>
    <property type="molecule type" value="Genomic_DNA"/>
</dbReference>
<sequence length="284" mass="32475">MCFTFDAYLVAGFTPVILNGPLDTAIERPNGMEGYIINITVNGKAWVKTGKGKILICEKSDVLIFPPGVAHHYGRHESSDRWEHFWIYFIPRPYWADWLCWQTSEGDIGKMTLGSDHEGETIKGLFNETISWFSESNALSEAMAMNVLERIILSCYRMQADKLNKTQDPRVKEICQYLDNHLSEDESLTALAARVCLSPSRLSHLFRRDTGKTISEWKEEQRIYRAKNMLQNTMLSVADIALLNGYNDAFYFSRIFRRHSGISPSGYRKNYAKLSAVETVYSGV</sequence>
<dbReference type="SMART" id="SM00342">
    <property type="entry name" value="HTH_ARAC"/>
    <property type="match status" value="1"/>
</dbReference>
<keyword evidence="8" id="KW-1185">Reference proteome</keyword>
<gene>
    <name evidence="7" type="primary">araC_2</name>
    <name evidence="7" type="ORF">PEC302110_22940</name>
</gene>
<dbReference type="Gene3D" id="2.60.120.280">
    <property type="entry name" value="Regulatory protein AraC"/>
    <property type="match status" value="1"/>
</dbReference>
<keyword evidence="2" id="KW-0238">DNA-binding</keyword>
<dbReference type="Proteomes" id="UP001377830">
    <property type="component" value="Chromosome"/>
</dbReference>
<dbReference type="KEGG" id="parl:PEC302110_22940"/>
<dbReference type="PANTHER" id="PTHR43280">
    <property type="entry name" value="ARAC-FAMILY TRANSCRIPTIONAL REGULATOR"/>
    <property type="match status" value="1"/>
</dbReference>
<evidence type="ECO:0000313" key="8">
    <source>
        <dbReference type="Proteomes" id="UP001377830"/>
    </source>
</evidence>
<proteinExistence type="predicted"/>
<dbReference type="InterPro" id="IPR003313">
    <property type="entry name" value="AraC-bd"/>
</dbReference>
<feature type="domain" description="HTH araC/xylS-type" evidence="6">
    <location>
        <begin position="172"/>
        <end position="270"/>
    </location>
</feature>
<accession>A0AAN0KKA3</accession>
<evidence type="ECO:0000256" key="1">
    <source>
        <dbReference type="ARBA" id="ARBA00023015"/>
    </source>
</evidence>
<dbReference type="GO" id="GO:0043565">
    <property type="term" value="F:sequence-specific DNA binding"/>
    <property type="evidence" value="ECO:0007669"/>
    <property type="project" value="InterPro"/>
</dbReference>
<keyword evidence="3" id="KW-0010">Activator</keyword>
<dbReference type="NCBIfam" id="NF007860">
    <property type="entry name" value="PRK10572.1"/>
    <property type="match status" value="1"/>
</dbReference>
<dbReference type="InterPro" id="IPR018060">
    <property type="entry name" value="HTH_AraC"/>
</dbReference>
<dbReference type="AlphaFoldDB" id="A0AAN0KKA3"/>
<evidence type="ECO:0000313" key="7">
    <source>
        <dbReference type="EMBL" id="BES85197.1"/>
    </source>
</evidence>